<evidence type="ECO:0000313" key="3">
    <source>
        <dbReference type="Proteomes" id="UP000054359"/>
    </source>
</evidence>
<dbReference type="Proteomes" id="UP000054359">
    <property type="component" value="Unassembled WGS sequence"/>
</dbReference>
<feature type="compositionally biased region" description="Polar residues" evidence="1">
    <location>
        <begin position="506"/>
        <end position="525"/>
    </location>
</feature>
<feature type="compositionally biased region" description="Polar residues" evidence="1">
    <location>
        <begin position="331"/>
        <end position="341"/>
    </location>
</feature>
<dbReference type="OrthoDB" id="6428430at2759"/>
<sequence length="619" mass="70669">MFVHLRQDLERVRNLCYMVSRREKIFRSYVRIKNEILEKQVEILSNSSFKLTAKDVEEVMKARIGDSLYDKFYCVELEEDKKEDIAIKSSTSMQKAPNPYAKSYSNSIYTRSRRHTTSQSMTDNCDDSCDNEHLDMPKLVKCKSEENVNTLETNNSEQSFTHSPFVIKIAPKQNENDIKSNVEHISDLPIVEDTNASPDKEAHDISFKSTVESHEAHLNPENGAKVKKIVSSNEGSNDKHSLCLSDKENINGHTPVKLKKVRGQVEVRHTELKSAVQEFVNQKSDLYDDDNSLGVANEISSSEGKKNFKIDKRSTRYQMRTRYYSTDNMESIETPFKSTDTTEAEIISPNPDDSTANSPSNCSDTLSFLTQDSERTEQEKQPVDSTPVPIQRKRRGRPRKILHPNETSIMNFSVIKDEDVLGNEKNSLCSDIIELSNSNESSGFKMALRHSREHISVKSGEQKQKNKRSVVVKLDHLDAVPLKEANKDILNETVGAESEHTRSSSEWDNEGTSPPRHNSVEQPASTRIIIRLRKDPNRESWKNDSCSSSDVPVAFRIVRNDLDVNCESSMSEFHSVIKNSDSRQNQTYSVRNDSENKHRYLMRERSVTPRNIKCTFGRS</sequence>
<dbReference type="STRING" id="407821.A0A087U3N2"/>
<organism evidence="2 3">
    <name type="scientific">Stegodyphus mimosarum</name>
    <name type="common">African social velvet spider</name>
    <dbReference type="NCBI Taxonomy" id="407821"/>
    <lineage>
        <taxon>Eukaryota</taxon>
        <taxon>Metazoa</taxon>
        <taxon>Ecdysozoa</taxon>
        <taxon>Arthropoda</taxon>
        <taxon>Chelicerata</taxon>
        <taxon>Arachnida</taxon>
        <taxon>Araneae</taxon>
        <taxon>Araneomorphae</taxon>
        <taxon>Entelegynae</taxon>
        <taxon>Eresoidea</taxon>
        <taxon>Eresidae</taxon>
        <taxon>Stegodyphus</taxon>
    </lineage>
</organism>
<dbReference type="EMBL" id="KK118013">
    <property type="protein sequence ID" value="KFM71971.1"/>
    <property type="molecule type" value="Genomic_DNA"/>
</dbReference>
<name>A0A087U3N2_STEMI</name>
<feature type="compositionally biased region" description="Basic residues" evidence="1">
    <location>
        <begin position="391"/>
        <end position="400"/>
    </location>
</feature>
<protein>
    <submittedName>
        <fullName evidence="2">PHD finger protein rhinocero</fullName>
    </submittedName>
</protein>
<feature type="region of interest" description="Disordered" evidence="1">
    <location>
        <begin position="331"/>
        <end position="400"/>
    </location>
</feature>
<feature type="compositionally biased region" description="Polar residues" evidence="1">
    <location>
        <begin position="351"/>
        <end position="371"/>
    </location>
</feature>
<evidence type="ECO:0000256" key="1">
    <source>
        <dbReference type="SAM" id="MobiDB-lite"/>
    </source>
</evidence>
<accession>A0A087U3N2</accession>
<dbReference type="AlphaFoldDB" id="A0A087U3N2"/>
<reference evidence="2 3" key="1">
    <citation type="submission" date="2013-11" db="EMBL/GenBank/DDBJ databases">
        <title>Genome sequencing of Stegodyphus mimosarum.</title>
        <authorList>
            <person name="Bechsgaard J."/>
        </authorList>
    </citation>
    <scope>NUCLEOTIDE SEQUENCE [LARGE SCALE GENOMIC DNA]</scope>
</reference>
<feature type="compositionally biased region" description="Basic and acidic residues" evidence="1">
    <location>
        <begin position="372"/>
        <end position="382"/>
    </location>
</feature>
<keyword evidence="3" id="KW-1185">Reference proteome</keyword>
<feature type="non-terminal residue" evidence="2">
    <location>
        <position position="619"/>
    </location>
</feature>
<feature type="region of interest" description="Disordered" evidence="1">
    <location>
        <begin position="494"/>
        <end position="526"/>
    </location>
</feature>
<proteinExistence type="predicted"/>
<evidence type="ECO:0000313" key="2">
    <source>
        <dbReference type="EMBL" id="KFM71971.1"/>
    </source>
</evidence>
<gene>
    <name evidence="2" type="ORF">X975_20991</name>
</gene>